<dbReference type="EMBL" id="DUTP01000003">
    <property type="protein sequence ID" value="HHX99386.1"/>
    <property type="molecule type" value="Genomic_DNA"/>
</dbReference>
<protein>
    <submittedName>
        <fullName evidence="1">Uncharacterized protein</fullName>
    </submittedName>
</protein>
<proteinExistence type="predicted"/>
<dbReference type="Proteomes" id="UP000576550">
    <property type="component" value="Unassembled WGS sequence"/>
</dbReference>
<accession>A0A832QBS6</accession>
<name>A0A832QBS6_9BACT</name>
<evidence type="ECO:0000313" key="2">
    <source>
        <dbReference type="Proteomes" id="UP000576550"/>
    </source>
</evidence>
<gene>
    <name evidence="1" type="ORF">GX533_01750</name>
</gene>
<sequence length="249" mass="29076">MRTLVESISPEAISAYNDHIQSQKPEDQGRQYSFEKLGIKDWTIVELDADDVLQLQSFVESSQTVAPAYIFWKMCGRNVTLEDVSKEVIENEENIPDEARDWVHGILESKYDRDEVEKKIKDGLIDPPLIFYPISKDEELLLDKGLLKVGNILDGNHRLQEVARYLLECSDEERENFKLTAFLGKVDVMKYATINAVYFAKPTVKKARSFLEKLIGKEETEKIRGKHFMTFWERWYLLLQRIGYFKDKV</sequence>
<organism evidence="1 2">
    <name type="scientific">Candidatus Dojkabacteria bacterium</name>
    <dbReference type="NCBI Taxonomy" id="2099670"/>
    <lineage>
        <taxon>Bacteria</taxon>
        <taxon>Candidatus Dojkabacteria</taxon>
    </lineage>
</organism>
<comment type="caution">
    <text evidence="1">The sequence shown here is derived from an EMBL/GenBank/DDBJ whole genome shotgun (WGS) entry which is preliminary data.</text>
</comment>
<dbReference type="AlphaFoldDB" id="A0A832QBS6"/>
<evidence type="ECO:0000313" key="1">
    <source>
        <dbReference type="EMBL" id="HHX99386.1"/>
    </source>
</evidence>
<reference evidence="1 2" key="1">
    <citation type="journal article" date="2020" name="Biotechnol. Biofuels">
        <title>New insights from the biogas microbiome by comprehensive genome-resolved metagenomics of nearly 1600 species originating from multiple anaerobic digesters.</title>
        <authorList>
            <person name="Campanaro S."/>
            <person name="Treu L."/>
            <person name="Rodriguez-R L.M."/>
            <person name="Kovalovszki A."/>
            <person name="Ziels R.M."/>
            <person name="Maus I."/>
            <person name="Zhu X."/>
            <person name="Kougias P.G."/>
            <person name="Basile A."/>
            <person name="Luo G."/>
            <person name="Schluter A."/>
            <person name="Konstantinidis K.T."/>
            <person name="Angelidaki I."/>
        </authorList>
    </citation>
    <scope>NUCLEOTIDE SEQUENCE [LARGE SCALE GENOMIC DNA]</scope>
    <source>
        <strain evidence="1">AS05jafATM_89</strain>
    </source>
</reference>